<accession>A0A1Z5HXC4</accession>
<proteinExistence type="predicted"/>
<gene>
    <name evidence="1" type="ORF">KKC1_30510</name>
</gene>
<sequence length="497" mass="56432">MTAQKVILCIVDSFHPEALTRCLEKGSVPAFEFLIKSGFYHRDCVSVFPTMTPTASSSIATGLGVDRHRVPGFIWFNYPERRYINYGATPTAVFKIGPANVIHELLYNLNEKHLSGHVNTVFEILEENGISTASINFFIYRGRKEHPVHIPKFLRISTFNRVRAKRVLGPRELVIGSLCRPRLLAQGIGTEKEVLPWKKFGVNDGYSGWAASQLIRKGRQPDFMIVYFPDTDRYSHVHGPLESGPSIERVDRELQRILNSFRSWDEAMDKTVFIVAGDHSQTLIGRSKHNMINLPRILKKYRLLGMRERQVEERDLAICPNERMASVEILHRDPELLEEIAYLLARDERISQVMWKKRDEYIVMQGGSGKILSFRPGGPLRDAYGRRWKVEGNLDVIDASCRGEEIIYREYPDALERIRAALEVFPGRRILLSALPGYEFSGESAPLHPGGGSHGSLHKEDSTVPLIIAGSSEDLSNPRIVDFVPYILKHFGINNKV</sequence>
<name>A0A1Z5HXC4_9FIRM</name>
<reference evidence="2" key="1">
    <citation type="journal article" date="2017" name="Appl. Environ. Microbiol.">
        <title>Genomic Analysis of Calderihabitans maritimus KKC1, a Thermophilic, Hydrogenogenic, Carboxydotrophic Bacterium Isolated from Marine Sediment.</title>
        <authorList>
            <person name="Omae K."/>
            <person name="Yoneda Y."/>
            <person name="Fukuyama Y."/>
            <person name="Yoshida T."/>
            <person name="Sako Y."/>
        </authorList>
    </citation>
    <scope>NUCLEOTIDE SEQUENCE [LARGE SCALE GENOMIC DNA]</scope>
    <source>
        <strain evidence="2">KKC1</strain>
    </source>
</reference>
<dbReference type="SUPFAM" id="SSF53649">
    <property type="entry name" value="Alkaline phosphatase-like"/>
    <property type="match status" value="1"/>
</dbReference>
<protein>
    <submittedName>
        <fullName evidence="1">Phosphodiesterase</fullName>
    </submittedName>
</protein>
<dbReference type="AlphaFoldDB" id="A0A1Z5HXC4"/>
<comment type="caution">
    <text evidence="1">The sequence shown here is derived from an EMBL/GenBank/DDBJ whole genome shotgun (WGS) entry which is preliminary data.</text>
</comment>
<dbReference type="Gene3D" id="3.40.720.10">
    <property type="entry name" value="Alkaline Phosphatase, subunit A"/>
    <property type="match status" value="1"/>
</dbReference>
<evidence type="ECO:0000313" key="1">
    <source>
        <dbReference type="EMBL" id="GAW93930.1"/>
    </source>
</evidence>
<dbReference type="GO" id="GO:0016787">
    <property type="term" value="F:hydrolase activity"/>
    <property type="evidence" value="ECO:0007669"/>
    <property type="project" value="UniProtKB-ARBA"/>
</dbReference>
<evidence type="ECO:0000313" key="2">
    <source>
        <dbReference type="Proteomes" id="UP000197032"/>
    </source>
</evidence>
<dbReference type="Proteomes" id="UP000197032">
    <property type="component" value="Unassembled WGS sequence"/>
</dbReference>
<dbReference type="RefSeq" id="WP_088554972.1">
    <property type="nucleotide sequence ID" value="NZ_BDGJ01000195.1"/>
</dbReference>
<dbReference type="Pfam" id="PF01663">
    <property type="entry name" value="Phosphodiest"/>
    <property type="match status" value="1"/>
</dbReference>
<dbReference type="InterPro" id="IPR002591">
    <property type="entry name" value="Phosphodiest/P_Trfase"/>
</dbReference>
<dbReference type="PANTHER" id="PTHR10151:SF120">
    <property type="entry name" value="BIS(5'-ADENOSYL)-TRIPHOSPHATASE"/>
    <property type="match status" value="1"/>
</dbReference>
<dbReference type="EMBL" id="BDGJ01000195">
    <property type="protein sequence ID" value="GAW93930.1"/>
    <property type="molecule type" value="Genomic_DNA"/>
</dbReference>
<organism evidence="1 2">
    <name type="scientific">Calderihabitans maritimus</name>
    <dbReference type="NCBI Taxonomy" id="1246530"/>
    <lineage>
        <taxon>Bacteria</taxon>
        <taxon>Bacillati</taxon>
        <taxon>Bacillota</taxon>
        <taxon>Clostridia</taxon>
        <taxon>Neomoorellales</taxon>
        <taxon>Calderihabitantaceae</taxon>
        <taxon>Calderihabitans</taxon>
    </lineage>
</organism>
<dbReference type="InterPro" id="IPR017850">
    <property type="entry name" value="Alkaline_phosphatase_core_sf"/>
</dbReference>
<dbReference type="PANTHER" id="PTHR10151">
    <property type="entry name" value="ECTONUCLEOTIDE PYROPHOSPHATASE/PHOSPHODIESTERASE"/>
    <property type="match status" value="1"/>
</dbReference>
<dbReference type="OrthoDB" id="2381338at2"/>
<keyword evidence="2" id="KW-1185">Reference proteome</keyword>